<evidence type="ECO:0000313" key="4">
    <source>
        <dbReference type="Proteomes" id="UP000237682"/>
    </source>
</evidence>
<accession>A0A2S9QCU6</accession>
<feature type="domain" description="DUF3828" evidence="2">
    <location>
        <begin position="34"/>
        <end position="152"/>
    </location>
</feature>
<gene>
    <name evidence="3" type="ORF">C5L14_10870</name>
</gene>
<protein>
    <recommendedName>
        <fullName evidence="2">DUF3828 domain-containing protein</fullName>
    </recommendedName>
</protein>
<dbReference type="AlphaFoldDB" id="A0A2S9QCU6"/>
<reference evidence="3 4" key="1">
    <citation type="submission" date="2018-02" db="EMBL/GenBank/DDBJ databases">
        <title>Whole genome sequencing of endophytic bacterium.</title>
        <authorList>
            <person name="Eedara R."/>
            <person name="Podile A.R."/>
        </authorList>
    </citation>
    <scope>NUCLEOTIDE SEQUENCE [LARGE SCALE GENOMIC DNA]</scope>
    <source>
        <strain evidence="3 4">RP1T</strain>
    </source>
</reference>
<dbReference type="OrthoDB" id="7174015at2"/>
<dbReference type="Gene3D" id="3.10.450.50">
    <property type="match status" value="1"/>
</dbReference>
<proteinExistence type="predicted"/>
<keyword evidence="1" id="KW-0732">Signal</keyword>
<feature type="signal peptide" evidence="1">
    <location>
        <begin position="1"/>
        <end position="29"/>
    </location>
</feature>
<dbReference type="Pfam" id="PF12883">
    <property type="entry name" value="DUF3828"/>
    <property type="match status" value="1"/>
</dbReference>
<evidence type="ECO:0000259" key="2">
    <source>
        <dbReference type="Pfam" id="PF12883"/>
    </source>
</evidence>
<evidence type="ECO:0000256" key="1">
    <source>
        <dbReference type="SAM" id="SignalP"/>
    </source>
</evidence>
<dbReference type="RefSeq" id="WP_105862080.1">
    <property type="nucleotide sequence ID" value="NZ_PUEJ01000004.1"/>
</dbReference>
<comment type="caution">
    <text evidence="3">The sequence shown here is derived from an EMBL/GenBank/DDBJ whole genome shotgun (WGS) entry which is preliminary data.</text>
</comment>
<name>A0A2S9QCU6_9HYPH</name>
<dbReference type="Proteomes" id="UP000237682">
    <property type="component" value="Unassembled WGS sequence"/>
</dbReference>
<feature type="chain" id="PRO_5015530415" description="DUF3828 domain-containing protein" evidence="1">
    <location>
        <begin position="30"/>
        <end position="168"/>
    </location>
</feature>
<evidence type="ECO:0000313" key="3">
    <source>
        <dbReference type="EMBL" id="PRH87140.1"/>
    </source>
</evidence>
<keyword evidence="4" id="KW-1185">Reference proteome</keyword>
<dbReference type="EMBL" id="PUEJ01000004">
    <property type="protein sequence ID" value="PRH87140.1"/>
    <property type="molecule type" value="Genomic_DNA"/>
</dbReference>
<dbReference type="InterPro" id="IPR024289">
    <property type="entry name" value="DUF3828"/>
</dbReference>
<organism evidence="3 4">
    <name type="scientific">Labrys okinawensis</name>
    <dbReference type="NCBI Taxonomy" id="346911"/>
    <lineage>
        <taxon>Bacteria</taxon>
        <taxon>Pseudomonadati</taxon>
        <taxon>Pseudomonadota</taxon>
        <taxon>Alphaproteobacteria</taxon>
        <taxon>Hyphomicrobiales</taxon>
        <taxon>Xanthobacteraceae</taxon>
        <taxon>Labrys</taxon>
    </lineage>
</organism>
<sequence>MEQGIRMIRMRELGLGLLLASGLSMPAVAAEISPETTVKQIYSGKTPETKGIDIIGNAKLRAKYLSKDLAAAVKKDIDESAKSGEVGALDFDPVSDSQDPMIKDLKIEPASVQGDRAQVSVSFDRGDPKRDELVYDLVKENEQWRVSNISKKGNAQEAWSLRQMLSLK</sequence>